<reference evidence="2 3" key="1">
    <citation type="submission" date="2016-03" db="EMBL/GenBank/DDBJ databases">
        <authorList>
            <person name="Ploux O."/>
        </authorList>
    </citation>
    <scope>NUCLEOTIDE SEQUENCE [LARGE SCALE GENOMIC DNA]</scope>
    <source>
        <strain evidence="2 3">UAMH 11012</strain>
    </source>
</reference>
<dbReference type="OrthoDB" id="10616220at2759"/>
<feature type="compositionally biased region" description="Polar residues" evidence="1">
    <location>
        <begin position="22"/>
        <end position="31"/>
    </location>
</feature>
<feature type="compositionally biased region" description="Pro residues" evidence="1">
    <location>
        <begin position="288"/>
        <end position="302"/>
    </location>
</feature>
<proteinExistence type="predicted"/>
<sequence>MENHKSPADNEERKAPPPPPSRNQTLAQPTNSTRATPPLPAAATTGASSAMTAKAPRKKGPPRKLKFLTKVEWTRLSDVTEGYTNDLSDDQIEQLLDEFVDDKGKRKYDGKKLVSFWDKKRKADGRAATPVVSKNDFGDEEEGDDMPKNSTDPSRGRPNNATQPTSQPVLLPGNIANLRAQYARYPPPRVPPWDTIAENVGLSRLAVQAWFYNETEVRRQALQSMNAGPAMGAGLPAPAMLRPPAPTGFEVAASFQATPTMVTPPIVPQVPTAFPPFQTGMTMGASPTLPPAPSGPVGPRPPSTIGSNSDDVDVLAAMVSRLFSAAASVSGSEDEGDG</sequence>
<gene>
    <name evidence="2" type="ORF">PAC_16668</name>
</gene>
<evidence type="ECO:0000256" key="1">
    <source>
        <dbReference type="SAM" id="MobiDB-lite"/>
    </source>
</evidence>
<feature type="compositionally biased region" description="Basic residues" evidence="1">
    <location>
        <begin position="55"/>
        <end position="64"/>
    </location>
</feature>
<evidence type="ECO:0000313" key="2">
    <source>
        <dbReference type="EMBL" id="CZR66767.1"/>
    </source>
</evidence>
<feature type="region of interest" description="Disordered" evidence="1">
    <location>
        <begin position="1"/>
        <end position="64"/>
    </location>
</feature>
<feature type="compositionally biased region" description="Low complexity" evidence="1">
    <location>
        <begin position="32"/>
        <end position="54"/>
    </location>
</feature>
<evidence type="ECO:0000313" key="3">
    <source>
        <dbReference type="Proteomes" id="UP000184330"/>
    </source>
</evidence>
<protein>
    <submittedName>
        <fullName evidence="2">Uncharacterized protein</fullName>
    </submittedName>
</protein>
<keyword evidence="3" id="KW-1185">Reference proteome</keyword>
<dbReference type="Proteomes" id="UP000184330">
    <property type="component" value="Unassembled WGS sequence"/>
</dbReference>
<name>A0A1L7XP71_9HELO</name>
<dbReference type="EMBL" id="FJOG01000039">
    <property type="protein sequence ID" value="CZR66767.1"/>
    <property type="molecule type" value="Genomic_DNA"/>
</dbReference>
<feature type="compositionally biased region" description="Polar residues" evidence="1">
    <location>
        <begin position="148"/>
        <end position="168"/>
    </location>
</feature>
<feature type="region of interest" description="Disordered" evidence="1">
    <location>
        <begin position="282"/>
        <end position="309"/>
    </location>
</feature>
<feature type="region of interest" description="Disordered" evidence="1">
    <location>
        <begin position="124"/>
        <end position="171"/>
    </location>
</feature>
<organism evidence="2 3">
    <name type="scientific">Phialocephala subalpina</name>
    <dbReference type="NCBI Taxonomy" id="576137"/>
    <lineage>
        <taxon>Eukaryota</taxon>
        <taxon>Fungi</taxon>
        <taxon>Dikarya</taxon>
        <taxon>Ascomycota</taxon>
        <taxon>Pezizomycotina</taxon>
        <taxon>Leotiomycetes</taxon>
        <taxon>Helotiales</taxon>
        <taxon>Mollisiaceae</taxon>
        <taxon>Phialocephala</taxon>
        <taxon>Phialocephala fortinii species complex</taxon>
    </lineage>
</organism>
<dbReference type="AlphaFoldDB" id="A0A1L7XP71"/>
<feature type="compositionally biased region" description="Basic and acidic residues" evidence="1">
    <location>
        <begin position="1"/>
        <end position="15"/>
    </location>
</feature>
<accession>A0A1L7XP71</accession>